<feature type="region of interest" description="Disordered" evidence="3">
    <location>
        <begin position="166"/>
        <end position="193"/>
    </location>
</feature>
<dbReference type="GO" id="GO:0106335">
    <property type="term" value="F:tRNA (5-carboxymethyluridine(34)-5-O)-methyltransferase activity"/>
    <property type="evidence" value="ECO:0007669"/>
    <property type="project" value="TreeGrafter"/>
</dbReference>
<dbReference type="GO" id="GO:0005737">
    <property type="term" value="C:cytoplasm"/>
    <property type="evidence" value="ECO:0007669"/>
    <property type="project" value="TreeGrafter"/>
</dbReference>
<evidence type="ECO:0000256" key="1">
    <source>
        <dbReference type="ARBA" id="ARBA00022603"/>
    </source>
</evidence>
<feature type="compositionally biased region" description="Acidic residues" evidence="3">
    <location>
        <begin position="275"/>
        <end position="291"/>
    </location>
</feature>
<accession>A0A2S5B9H2</accession>
<dbReference type="GO" id="GO:0002098">
    <property type="term" value="P:tRNA wobble uridine modification"/>
    <property type="evidence" value="ECO:0007669"/>
    <property type="project" value="TreeGrafter"/>
</dbReference>
<evidence type="ECO:0000256" key="3">
    <source>
        <dbReference type="SAM" id="MobiDB-lite"/>
    </source>
</evidence>
<dbReference type="AlphaFoldDB" id="A0A2S5B9H2"/>
<dbReference type="GO" id="GO:0000049">
    <property type="term" value="F:tRNA binding"/>
    <property type="evidence" value="ECO:0007669"/>
    <property type="project" value="TreeGrafter"/>
</dbReference>
<name>A0A2S5B9H2_9BASI</name>
<evidence type="ECO:0000256" key="2">
    <source>
        <dbReference type="ARBA" id="ARBA00022679"/>
    </source>
</evidence>
<dbReference type="PANTHER" id="PTHR13069:SF21">
    <property type="entry name" value="ALKYLATED DNA REPAIR PROTEIN ALKB HOMOLOG 8"/>
    <property type="match status" value="1"/>
</dbReference>
<comment type="caution">
    <text evidence="5">The sequence shown here is derived from an EMBL/GenBank/DDBJ whole genome shotgun (WGS) entry which is preliminary data.</text>
</comment>
<evidence type="ECO:0000313" key="6">
    <source>
        <dbReference type="Proteomes" id="UP000237144"/>
    </source>
</evidence>
<dbReference type="PANTHER" id="PTHR13069">
    <property type="entry name" value="ALKYLATED DNA REPAIR PROTEIN ALKB HOMOLOG 8"/>
    <property type="match status" value="1"/>
</dbReference>
<dbReference type="InterPro" id="IPR013216">
    <property type="entry name" value="Methyltransf_11"/>
</dbReference>
<dbReference type="InterPro" id="IPR029063">
    <property type="entry name" value="SAM-dependent_MTases_sf"/>
</dbReference>
<dbReference type="EMBL" id="PJQD01000038">
    <property type="protein sequence ID" value="POY73425.1"/>
    <property type="molecule type" value="Genomic_DNA"/>
</dbReference>
<keyword evidence="1" id="KW-0489">Methyltransferase</keyword>
<feature type="compositionally biased region" description="Low complexity" evidence="3">
    <location>
        <begin position="174"/>
        <end position="193"/>
    </location>
</feature>
<dbReference type="Gene3D" id="3.40.50.150">
    <property type="entry name" value="Vaccinia Virus protein VP39"/>
    <property type="match status" value="1"/>
</dbReference>
<evidence type="ECO:0000259" key="4">
    <source>
        <dbReference type="Pfam" id="PF08241"/>
    </source>
</evidence>
<feature type="compositionally biased region" description="Low complexity" evidence="3">
    <location>
        <begin position="312"/>
        <end position="321"/>
    </location>
</feature>
<dbReference type="InterPro" id="IPR051422">
    <property type="entry name" value="AlkB_tRNA_MeTrf/Diox"/>
</dbReference>
<protein>
    <recommendedName>
        <fullName evidence="4">Methyltransferase type 11 domain-containing protein</fullName>
    </recommendedName>
</protein>
<dbReference type="GO" id="GO:0005634">
    <property type="term" value="C:nucleus"/>
    <property type="evidence" value="ECO:0007669"/>
    <property type="project" value="TreeGrafter"/>
</dbReference>
<dbReference type="Proteomes" id="UP000237144">
    <property type="component" value="Unassembled WGS sequence"/>
</dbReference>
<feature type="region of interest" description="Disordered" evidence="3">
    <location>
        <begin position="214"/>
        <end position="355"/>
    </location>
</feature>
<organism evidence="5 6">
    <name type="scientific">Rhodotorula taiwanensis</name>
    <dbReference type="NCBI Taxonomy" id="741276"/>
    <lineage>
        <taxon>Eukaryota</taxon>
        <taxon>Fungi</taxon>
        <taxon>Dikarya</taxon>
        <taxon>Basidiomycota</taxon>
        <taxon>Pucciniomycotina</taxon>
        <taxon>Microbotryomycetes</taxon>
        <taxon>Sporidiobolales</taxon>
        <taxon>Sporidiobolaceae</taxon>
        <taxon>Rhodotorula</taxon>
    </lineage>
</organism>
<feature type="compositionally biased region" description="Low complexity" evidence="3">
    <location>
        <begin position="345"/>
        <end position="355"/>
    </location>
</feature>
<dbReference type="SUPFAM" id="SSF53335">
    <property type="entry name" value="S-adenosyl-L-methionine-dependent methyltransferases"/>
    <property type="match status" value="1"/>
</dbReference>
<dbReference type="STRING" id="741276.A0A2S5B9H2"/>
<proteinExistence type="predicted"/>
<keyword evidence="2" id="KW-0808">Transferase</keyword>
<dbReference type="GO" id="GO:0030488">
    <property type="term" value="P:tRNA methylation"/>
    <property type="evidence" value="ECO:0007669"/>
    <property type="project" value="TreeGrafter"/>
</dbReference>
<feature type="region of interest" description="Disordered" evidence="3">
    <location>
        <begin position="69"/>
        <end position="91"/>
    </location>
</feature>
<sequence>MATTAAFEAEHVHAVYDEIAADFSRTRHSRWPFVQRFLDALEPPGALILDAGTGNGKYLGCRSVLEWQGRRDSPPHPRKGKAKAVDDDPQHGEVRADLMPIGFDMSTGLLAIASQRGHEVVRGDCVDLSCWRRGAFDHAISIATIHHFATPERRCEAVKQMILAVLPPDPPSSAPSTSSTSSSSASTSRSSSRPPSRLLIVVWSLEQDPNLVADDRSARRRTNGKKGAVPVEVPRLGGRGAAGAEGKDSSVEVEMAALSLQEGQDSVPKRSTTEDREDDDDKDDKDEDEPAQDVFVPWARQNQISKAEKAAATKSANPASSGGPSRADPRSTCGDSASRPPPAATPAASSAAVSSIPTQFGSAPTFNRYYHLFRHYELSNLVRSASHQLGLAFSAPESYPLPEVDLVAPLSDDDGRGRRAVNKRDGWEAKVRLCEERWERENWVVEVEVGWERSAQ</sequence>
<dbReference type="Pfam" id="PF08241">
    <property type="entry name" value="Methyltransf_11"/>
    <property type="match status" value="1"/>
</dbReference>
<dbReference type="GO" id="GO:0008757">
    <property type="term" value="F:S-adenosylmethionine-dependent methyltransferase activity"/>
    <property type="evidence" value="ECO:0007669"/>
    <property type="project" value="InterPro"/>
</dbReference>
<reference evidence="5 6" key="1">
    <citation type="journal article" date="2018" name="Front. Microbiol.">
        <title>Prospects for Fungal Bioremediation of Acidic Radioactive Waste Sites: Characterization and Genome Sequence of Rhodotorula taiwanensis MD1149.</title>
        <authorList>
            <person name="Tkavc R."/>
            <person name="Matrosova V.Y."/>
            <person name="Grichenko O.E."/>
            <person name="Gostincar C."/>
            <person name="Volpe R.P."/>
            <person name="Klimenkova P."/>
            <person name="Gaidamakova E.K."/>
            <person name="Zhou C.E."/>
            <person name="Stewart B.J."/>
            <person name="Lyman M.G."/>
            <person name="Malfatti S.A."/>
            <person name="Rubinfeld B."/>
            <person name="Courtot M."/>
            <person name="Singh J."/>
            <person name="Dalgard C.L."/>
            <person name="Hamilton T."/>
            <person name="Frey K.G."/>
            <person name="Gunde-Cimerman N."/>
            <person name="Dugan L."/>
            <person name="Daly M.J."/>
        </authorList>
    </citation>
    <scope>NUCLEOTIDE SEQUENCE [LARGE SCALE GENOMIC DNA]</scope>
    <source>
        <strain evidence="5 6">MD1149</strain>
    </source>
</reference>
<keyword evidence="6" id="KW-1185">Reference proteome</keyword>
<evidence type="ECO:0000313" key="5">
    <source>
        <dbReference type="EMBL" id="POY73425.1"/>
    </source>
</evidence>
<gene>
    <name evidence="5" type="ORF">BMF94_3763</name>
</gene>
<feature type="domain" description="Methyltransferase type 11" evidence="4">
    <location>
        <begin position="101"/>
        <end position="159"/>
    </location>
</feature>
<dbReference type="OrthoDB" id="271595at2759"/>